<reference evidence="2" key="1">
    <citation type="journal article" date="2022" name="Plant J.">
        <title>Strategies of tolerance reflected in two North American maple genomes.</title>
        <authorList>
            <person name="McEvoy S.L."/>
            <person name="Sezen U.U."/>
            <person name="Trouern-Trend A."/>
            <person name="McMahon S.M."/>
            <person name="Schaberg P.G."/>
            <person name="Yang J."/>
            <person name="Wegrzyn J.L."/>
            <person name="Swenson N.G."/>
        </authorList>
    </citation>
    <scope>NUCLEOTIDE SEQUENCE</scope>
    <source>
        <strain evidence="2">NS2018</strain>
    </source>
</reference>
<dbReference type="Proteomes" id="UP001168877">
    <property type="component" value="Unassembled WGS sequence"/>
</dbReference>
<evidence type="ECO:0000313" key="3">
    <source>
        <dbReference type="Proteomes" id="UP001168877"/>
    </source>
</evidence>
<dbReference type="AlphaFoldDB" id="A0AA39RX11"/>
<accession>A0AA39RX11</accession>
<evidence type="ECO:0000256" key="1">
    <source>
        <dbReference type="SAM" id="MobiDB-lite"/>
    </source>
</evidence>
<name>A0AA39RX11_ACESA</name>
<protein>
    <submittedName>
        <fullName evidence="2">Uncharacterized protein</fullName>
    </submittedName>
</protein>
<sequence length="136" mass="13922">MVKNLVSSSLDSPIILVKSHPNNSASQSTDSSPSSLPTISSPPPNNNVSASHIPSISVHEHATSQSSSTSSASPPPPPRKSWRCRRSRAATVEVVADVVGVVEVVDVVAGAVEDLVVSPSVEVAVACLASFLQSTG</sequence>
<keyword evidence="3" id="KW-1185">Reference proteome</keyword>
<gene>
    <name evidence="2" type="ORF">LWI29_012269</name>
</gene>
<reference evidence="2" key="2">
    <citation type="submission" date="2023-06" db="EMBL/GenBank/DDBJ databases">
        <authorList>
            <person name="Swenson N.G."/>
            <person name="Wegrzyn J.L."/>
            <person name="Mcevoy S.L."/>
        </authorList>
    </citation>
    <scope>NUCLEOTIDE SEQUENCE</scope>
    <source>
        <strain evidence="2">NS2018</strain>
        <tissue evidence="2">Leaf</tissue>
    </source>
</reference>
<organism evidence="2 3">
    <name type="scientific">Acer saccharum</name>
    <name type="common">Sugar maple</name>
    <dbReference type="NCBI Taxonomy" id="4024"/>
    <lineage>
        <taxon>Eukaryota</taxon>
        <taxon>Viridiplantae</taxon>
        <taxon>Streptophyta</taxon>
        <taxon>Embryophyta</taxon>
        <taxon>Tracheophyta</taxon>
        <taxon>Spermatophyta</taxon>
        <taxon>Magnoliopsida</taxon>
        <taxon>eudicotyledons</taxon>
        <taxon>Gunneridae</taxon>
        <taxon>Pentapetalae</taxon>
        <taxon>rosids</taxon>
        <taxon>malvids</taxon>
        <taxon>Sapindales</taxon>
        <taxon>Sapindaceae</taxon>
        <taxon>Hippocastanoideae</taxon>
        <taxon>Acereae</taxon>
        <taxon>Acer</taxon>
    </lineage>
</organism>
<proteinExistence type="predicted"/>
<feature type="compositionally biased region" description="Low complexity" evidence="1">
    <location>
        <begin position="21"/>
        <end position="39"/>
    </location>
</feature>
<feature type="region of interest" description="Disordered" evidence="1">
    <location>
        <begin position="18"/>
        <end position="85"/>
    </location>
</feature>
<evidence type="ECO:0000313" key="2">
    <source>
        <dbReference type="EMBL" id="KAK0581298.1"/>
    </source>
</evidence>
<comment type="caution">
    <text evidence="2">The sequence shown here is derived from an EMBL/GenBank/DDBJ whole genome shotgun (WGS) entry which is preliminary data.</text>
</comment>
<dbReference type="EMBL" id="JAUESC010000384">
    <property type="protein sequence ID" value="KAK0581298.1"/>
    <property type="molecule type" value="Genomic_DNA"/>
</dbReference>